<dbReference type="EMBL" id="AP019301">
    <property type="protein sequence ID" value="BBH03014.1"/>
    <property type="molecule type" value="Genomic_DNA"/>
</dbReference>
<organism evidence="1">
    <name type="scientific">Prunus dulcis</name>
    <name type="common">Almond</name>
    <name type="synonym">Amygdalus dulcis</name>
    <dbReference type="NCBI Taxonomy" id="3755"/>
    <lineage>
        <taxon>Eukaryota</taxon>
        <taxon>Viridiplantae</taxon>
        <taxon>Streptophyta</taxon>
        <taxon>Embryophyta</taxon>
        <taxon>Tracheophyta</taxon>
        <taxon>Spermatophyta</taxon>
        <taxon>Magnoliopsida</taxon>
        <taxon>eudicotyledons</taxon>
        <taxon>Gunneridae</taxon>
        <taxon>Pentapetalae</taxon>
        <taxon>rosids</taxon>
        <taxon>fabids</taxon>
        <taxon>Rosales</taxon>
        <taxon>Rosaceae</taxon>
        <taxon>Amygdaloideae</taxon>
        <taxon>Amygdaleae</taxon>
        <taxon>Prunus</taxon>
    </lineage>
</organism>
<feature type="non-terminal residue" evidence="1">
    <location>
        <position position="1"/>
    </location>
</feature>
<protein>
    <submittedName>
        <fullName evidence="1">Uncharacterized protein</fullName>
    </submittedName>
</protein>
<gene>
    <name evidence="1" type="ORF">Prudu_013761</name>
</gene>
<name>A0A4Y1RFU1_PRUDU</name>
<proteinExistence type="predicted"/>
<evidence type="ECO:0000313" key="1">
    <source>
        <dbReference type="EMBL" id="BBH03014.1"/>
    </source>
</evidence>
<accession>A0A4Y1RFU1</accession>
<dbReference type="AlphaFoldDB" id="A0A4Y1RFU1"/>
<sequence length="75" mass="8761">IFWFGYYSRCRGRSSPENTIFAGFPAPEVQLTYRRDLRKVQLARTNCVEVRRIHHRAIHSFRATKGDSAEFSAEV</sequence>
<reference evidence="1" key="1">
    <citation type="journal article" date="2019" name="Science">
        <title>Mutation of a bHLH transcription factor allowed almond domestication.</title>
        <authorList>
            <person name="Sanchez-Perez R."/>
            <person name="Pavan S."/>
            <person name="Mazzeo R."/>
            <person name="Moldovan C."/>
            <person name="Aiese Cigliano R."/>
            <person name="Del Cueto J."/>
            <person name="Ricciardi F."/>
            <person name="Lotti C."/>
            <person name="Ricciardi L."/>
            <person name="Dicenta F."/>
            <person name="Lopez-Marques R.L."/>
            <person name="Lindberg Moller B."/>
        </authorList>
    </citation>
    <scope>NUCLEOTIDE SEQUENCE</scope>
</reference>